<comment type="caution">
    <text evidence="1">The sequence shown here is derived from an EMBL/GenBank/DDBJ whole genome shotgun (WGS) entry which is preliminary data.</text>
</comment>
<organism evidence="1 2">
    <name type="scientific">Bos mutus</name>
    <name type="common">wild yak</name>
    <dbReference type="NCBI Taxonomy" id="72004"/>
    <lineage>
        <taxon>Eukaryota</taxon>
        <taxon>Metazoa</taxon>
        <taxon>Chordata</taxon>
        <taxon>Craniata</taxon>
        <taxon>Vertebrata</taxon>
        <taxon>Euteleostomi</taxon>
        <taxon>Mammalia</taxon>
        <taxon>Eutheria</taxon>
        <taxon>Laurasiatheria</taxon>
        <taxon>Artiodactyla</taxon>
        <taxon>Ruminantia</taxon>
        <taxon>Pecora</taxon>
        <taxon>Bovidae</taxon>
        <taxon>Bovinae</taxon>
        <taxon>Bos</taxon>
    </lineage>
</organism>
<keyword evidence="2" id="KW-1185">Reference proteome</keyword>
<accession>A0A6B0RD59</accession>
<gene>
    <name evidence="1" type="ORF">E5288_WYG015364</name>
</gene>
<dbReference type="AlphaFoldDB" id="A0A6B0RD59"/>
<dbReference type="Proteomes" id="UP000322234">
    <property type="component" value="Unassembled WGS sequence"/>
</dbReference>
<name>A0A6B0RD59_9CETA</name>
<dbReference type="EMBL" id="VBQZ03000041">
    <property type="protein sequence ID" value="MXQ87895.1"/>
    <property type="molecule type" value="Genomic_DNA"/>
</dbReference>
<protein>
    <submittedName>
        <fullName evidence="1">Uncharacterized protein</fullName>
    </submittedName>
</protein>
<reference evidence="1" key="1">
    <citation type="submission" date="2019-10" db="EMBL/GenBank/DDBJ databases">
        <title>The sequence and de novo assembly of the wild yak genome.</title>
        <authorList>
            <person name="Liu Y."/>
        </authorList>
    </citation>
    <scope>NUCLEOTIDE SEQUENCE [LARGE SCALE GENOMIC DNA]</scope>
    <source>
        <strain evidence="1">WY2019</strain>
    </source>
</reference>
<proteinExistence type="predicted"/>
<evidence type="ECO:0000313" key="1">
    <source>
        <dbReference type="EMBL" id="MXQ87895.1"/>
    </source>
</evidence>
<sequence length="67" mass="7693">MTNNQWVFRFEGLGEEKYIWHVKTMDERATSRAAFPDPDVVRVASGNKEGNPAFLTYLCGTLRPEML</sequence>
<evidence type="ECO:0000313" key="2">
    <source>
        <dbReference type="Proteomes" id="UP000322234"/>
    </source>
</evidence>